<accession>A0ABP9V0M0</accession>
<keyword evidence="3" id="KW-1185">Reference proteome</keyword>
<evidence type="ECO:0000313" key="2">
    <source>
        <dbReference type="EMBL" id="GAA5495154.1"/>
    </source>
</evidence>
<keyword evidence="1" id="KW-0812">Transmembrane</keyword>
<dbReference type="RefSeq" id="WP_346187994.1">
    <property type="nucleotide sequence ID" value="NZ_BAABRL010000003.1"/>
</dbReference>
<dbReference type="EMBL" id="BAABRL010000003">
    <property type="protein sequence ID" value="GAA5495154.1"/>
    <property type="molecule type" value="Genomic_DNA"/>
</dbReference>
<evidence type="ECO:0000256" key="1">
    <source>
        <dbReference type="SAM" id="Phobius"/>
    </source>
</evidence>
<dbReference type="Proteomes" id="UP001424741">
    <property type="component" value="Unassembled WGS sequence"/>
</dbReference>
<proteinExistence type="predicted"/>
<protein>
    <submittedName>
        <fullName evidence="2">Uncharacterized protein</fullName>
    </submittedName>
</protein>
<reference evidence="2 3" key="1">
    <citation type="submission" date="2024-02" db="EMBL/GenBank/DDBJ databases">
        <title>Rubritalea halochordaticola NBRC 107102.</title>
        <authorList>
            <person name="Ichikawa N."/>
            <person name="Katano-Makiyama Y."/>
            <person name="Hidaka K."/>
        </authorList>
    </citation>
    <scope>NUCLEOTIDE SEQUENCE [LARGE SCALE GENOMIC DNA]</scope>
    <source>
        <strain evidence="2 3">NBRC 107102</strain>
    </source>
</reference>
<organism evidence="2 3">
    <name type="scientific">Rubritalea halochordaticola</name>
    <dbReference type="NCBI Taxonomy" id="714537"/>
    <lineage>
        <taxon>Bacteria</taxon>
        <taxon>Pseudomonadati</taxon>
        <taxon>Verrucomicrobiota</taxon>
        <taxon>Verrucomicrobiia</taxon>
        <taxon>Verrucomicrobiales</taxon>
        <taxon>Rubritaleaceae</taxon>
        <taxon>Rubritalea</taxon>
    </lineage>
</organism>
<keyword evidence="1" id="KW-1133">Transmembrane helix</keyword>
<comment type="caution">
    <text evidence="2">The sequence shown here is derived from an EMBL/GenBank/DDBJ whole genome shotgun (WGS) entry which is preliminary data.</text>
</comment>
<gene>
    <name evidence="2" type="ORF">Rhal01_01326</name>
</gene>
<evidence type="ECO:0000313" key="3">
    <source>
        <dbReference type="Proteomes" id="UP001424741"/>
    </source>
</evidence>
<name>A0ABP9V0M0_9BACT</name>
<feature type="transmembrane region" description="Helical" evidence="1">
    <location>
        <begin position="6"/>
        <end position="25"/>
    </location>
</feature>
<sequence length="125" mass="14104">MDFSAIVIIVIIGLGLAIRLMAGACDKERIANHIRSMEGELVDKRWDPFGPGWYGEKNARIYEIDYKDRDGHLHRAHVKTSMLSGVYLTNDRIIKRASSPSLAEEKADLLKRLAEIERLEGNPAD</sequence>
<keyword evidence="1" id="KW-0472">Membrane</keyword>